<dbReference type="AlphaFoldDB" id="A0AAV0ICR9"/>
<dbReference type="EMBL" id="CAMGYJ010000003">
    <property type="protein sequence ID" value="CAI0394843.1"/>
    <property type="molecule type" value="Genomic_DNA"/>
</dbReference>
<evidence type="ECO:0000313" key="1">
    <source>
        <dbReference type="EMBL" id="CAI0394843.1"/>
    </source>
</evidence>
<gene>
    <name evidence="1" type="ORF">LITE_LOCUS8478</name>
</gene>
<keyword evidence="2" id="KW-1185">Reference proteome</keyword>
<accession>A0AAV0ICR9</accession>
<reference evidence="1" key="1">
    <citation type="submission" date="2022-08" db="EMBL/GenBank/DDBJ databases">
        <authorList>
            <person name="Gutierrez-Valencia J."/>
        </authorList>
    </citation>
    <scope>NUCLEOTIDE SEQUENCE</scope>
</reference>
<protein>
    <submittedName>
        <fullName evidence="1">Uncharacterized protein</fullName>
    </submittedName>
</protein>
<sequence>MQYNGWVVMILALGTHKFKAEKKAGKSISNKGQKNLKELGDLSSQSDFFGRF</sequence>
<organism evidence="1 2">
    <name type="scientific">Linum tenue</name>
    <dbReference type="NCBI Taxonomy" id="586396"/>
    <lineage>
        <taxon>Eukaryota</taxon>
        <taxon>Viridiplantae</taxon>
        <taxon>Streptophyta</taxon>
        <taxon>Embryophyta</taxon>
        <taxon>Tracheophyta</taxon>
        <taxon>Spermatophyta</taxon>
        <taxon>Magnoliopsida</taxon>
        <taxon>eudicotyledons</taxon>
        <taxon>Gunneridae</taxon>
        <taxon>Pentapetalae</taxon>
        <taxon>rosids</taxon>
        <taxon>fabids</taxon>
        <taxon>Malpighiales</taxon>
        <taxon>Linaceae</taxon>
        <taxon>Linum</taxon>
    </lineage>
</organism>
<evidence type="ECO:0000313" key="2">
    <source>
        <dbReference type="Proteomes" id="UP001154282"/>
    </source>
</evidence>
<proteinExistence type="predicted"/>
<comment type="caution">
    <text evidence="1">The sequence shown here is derived from an EMBL/GenBank/DDBJ whole genome shotgun (WGS) entry which is preliminary data.</text>
</comment>
<dbReference type="Proteomes" id="UP001154282">
    <property type="component" value="Unassembled WGS sequence"/>
</dbReference>
<name>A0AAV0ICR9_9ROSI</name>